<name>A0A518BKY4_9BACT</name>
<evidence type="ECO:0000313" key="2">
    <source>
        <dbReference type="EMBL" id="QDU67626.1"/>
    </source>
</evidence>
<evidence type="ECO:0000256" key="1">
    <source>
        <dbReference type="SAM" id="SignalP"/>
    </source>
</evidence>
<reference evidence="2 3" key="1">
    <citation type="submission" date="2019-02" db="EMBL/GenBank/DDBJ databases">
        <title>Deep-cultivation of Planctomycetes and their phenomic and genomic characterization uncovers novel biology.</title>
        <authorList>
            <person name="Wiegand S."/>
            <person name="Jogler M."/>
            <person name="Boedeker C."/>
            <person name="Pinto D."/>
            <person name="Vollmers J."/>
            <person name="Rivas-Marin E."/>
            <person name="Kohn T."/>
            <person name="Peeters S.H."/>
            <person name="Heuer A."/>
            <person name="Rast P."/>
            <person name="Oberbeckmann S."/>
            <person name="Bunk B."/>
            <person name="Jeske O."/>
            <person name="Meyerdierks A."/>
            <person name="Storesund J.E."/>
            <person name="Kallscheuer N."/>
            <person name="Luecker S."/>
            <person name="Lage O.M."/>
            <person name="Pohl T."/>
            <person name="Merkel B.J."/>
            <person name="Hornburger P."/>
            <person name="Mueller R.-W."/>
            <person name="Bruemmer F."/>
            <person name="Labrenz M."/>
            <person name="Spormann A.M."/>
            <person name="Op den Camp H."/>
            <person name="Overmann J."/>
            <person name="Amann R."/>
            <person name="Jetten M.S.M."/>
            <person name="Mascher T."/>
            <person name="Medema M.H."/>
            <person name="Devos D.P."/>
            <person name="Kaster A.-K."/>
            <person name="Ovreas L."/>
            <person name="Rohde M."/>
            <person name="Galperin M.Y."/>
            <person name="Jogler C."/>
        </authorList>
    </citation>
    <scope>NUCLEOTIDE SEQUENCE [LARGE SCALE GENOMIC DNA]</scope>
    <source>
        <strain evidence="2 3">Pla133</strain>
    </source>
</reference>
<protein>
    <submittedName>
        <fullName evidence="2">Uncharacterized protein</fullName>
    </submittedName>
</protein>
<dbReference type="AlphaFoldDB" id="A0A518BKY4"/>
<sequence precursor="true">MSDSLYGNSDFPTMLSAHSLPLASLRLALASAALAASTALPSLGAVGVSVSAVTDGYDAVDSSYDLVGGVKVNEVTIPSSGPGSCSTTQQLTGCPPANADGYSYVFEYEISSDGELISSELIHEFEDGPCAPSPIVWHVENRTCVSEQERIGPDGVPHKVSVYVSESCHWYDCDEQPAAIAQGPSTEALPVVDLSGDGLLPLVIEGLMPGPSGF</sequence>
<proteinExistence type="predicted"/>
<keyword evidence="3" id="KW-1185">Reference proteome</keyword>
<dbReference type="KEGG" id="pbap:Pla133_27140"/>
<evidence type="ECO:0000313" key="3">
    <source>
        <dbReference type="Proteomes" id="UP000316921"/>
    </source>
</evidence>
<keyword evidence="1" id="KW-0732">Signal</keyword>
<organism evidence="2 3">
    <name type="scientific">Engelhardtia mirabilis</name>
    <dbReference type="NCBI Taxonomy" id="2528011"/>
    <lineage>
        <taxon>Bacteria</taxon>
        <taxon>Pseudomonadati</taxon>
        <taxon>Planctomycetota</taxon>
        <taxon>Planctomycetia</taxon>
        <taxon>Planctomycetia incertae sedis</taxon>
        <taxon>Engelhardtia</taxon>
    </lineage>
</organism>
<gene>
    <name evidence="2" type="ORF">Pla133_27140</name>
</gene>
<feature type="signal peptide" evidence="1">
    <location>
        <begin position="1"/>
        <end position="35"/>
    </location>
</feature>
<feature type="chain" id="PRO_5022007245" evidence="1">
    <location>
        <begin position="36"/>
        <end position="214"/>
    </location>
</feature>
<dbReference type="EMBL" id="CP036287">
    <property type="protein sequence ID" value="QDU67626.1"/>
    <property type="molecule type" value="Genomic_DNA"/>
</dbReference>
<dbReference type="Proteomes" id="UP000316921">
    <property type="component" value="Chromosome"/>
</dbReference>
<accession>A0A518BKY4</accession>